<dbReference type="EMBL" id="QZWG01000005">
    <property type="protein sequence ID" value="RZC11931.1"/>
    <property type="molecule type" value="Genomic_DNA"/>
</dbReference>
<organism evidence="2 3">
    <name type="scientific">Glycine soja</name>
    <name type="common">Wild soybean</name>
    <dbReference type="NCBI Taxonomy" id="3848"/>
    <lineage>
        <taxon>Eukaryota</taxon>
        <taxon>Viridiplantae</taxon>
        <taxon>Streptophyta</taxon>
        <taxon>Embryophyta</taxon>
        <taxon>Tracheophyta</taxon>
        <taxon>Spermatophyta</taxon>
        <taxon>Magnoliopsida</taxon>
        <taxon>eudicotyledons</taxon>
        <taxon>Gunneridae</taxon>
        <taxon>Pentapetalae</taxon>
        <taxon>rosids</taxon>
        <taxon>fabids</taxon>
        <taxon>Fabales</taxon>
        <taxon>Fabaceae</taxon>
        <taxon>Papilionoideae</taxon>
        <taxon>50 kb inversion clade</taxon>
        <taxon>NPAAA clade</taxon>
        <taxon>indigoferoid/millettioid clade</taxon>
        <taxon>Phaseoleae</taxon>
        <taxon>Glycine</taxon>
        <taxon>Glycine subgen. Soja</taxon>
    </lineage>
</organism>
<evidence type="ECO:0000313" key="3">
    <source>
        <dbReference type="Proteomes" id="UP000289340"/>
    </source>
</evidence>
<keyword evidence="1" id="KW-0812">Transmembrane</keyword>
<name>A0A445KMK8_GLYSO</name>
<evidence type="ECO:0000313" key="2">
    <source>
        <dbReference type="EMBL" id="RZC11931.1"/>
    </source>
</evidence>
<feature type="transmembrane region" description="Helical" evidence="1">
    <location>
        <begin position="64"/>
        <end position="80"/>
    </location>
</feature>
<accession>A0A445KMK8</accession>
<protein>
    <submittedName>
        <fullName evidence="2">Uncharacterized protein</fullName>
    </submittedName>
</protein>
<gene>
    <name evidence="2" type="ORF">D0Y65_011935</name>
</gene>
<proteinExistence type="predicted"/>
<keyword evidence="3" id="KW-1185">Reference proteome</keyword>
<evidence type="ECO:0000256" key="1">
    <source>
        <dbReference type="SAM" id="Phobius"/>
    </source>
</evidence>
<keyword evidence="1" id="KW-0472">Membrane</keyword>
<dbReference type="AlphaFoldDB" id="A0A445KMK8"/>
<keyword evidence="1" id="KW-1133">Transmembrane helix</keyword>
<sequence length="88" mass="10638">MPRVHVPQLLQPPGRRHTCRTTFAYRKYRHCFPGIHFRSKEGSLPSRDWYDISFLLSLYYSHKGNFVNLCSVFMICRILFRKFDKNRV</sequence>
<reference evidence="2 3" key="1">
    <citation type="submission" date="2018-09" db="EMBL/GenBank/DDBJ databases">
        <title>A high-quality reference genome of wild soybean provides a powerful tool to mine soybean genomes.</title>
        <authorList>
            <person name="Xie M."/>
            <person name="Chung C.Y.L."/>
            <person name="Li M.-W."/>
            <person name="Wong F.-L."/>
            <person name="Chan T.-F."/>
            <person name="Lam H.-M."/>
        </authorList>
    </citation>
    <scope>NUCLEOTIDE SEQUENCE [LARGE SCALE GENOMIC DNA]</scope>
    <source>
        <strain evidence="3">cv. W05</strain>
        <tissue evidence="2">Hypocotyl of etiolated seedlings</tissue>
    </source>
</reference>
<comment type="caution">
    <text evidence="2">The sequence shown here is derived from an EMBL/GenBank/DDBJ whole genome shotgun (WGS) entry which is preliminary data.</text>
</comment>
<dbReference type="Proteomes" id="UP000289340">
    <property type="component" value="Chromosome 5"/>
</dbReference>